<keyword evidence="1" id="KW-1133">Transmembrane helix</keyword>
<evidence type="ECO:0000313" key="3">
    <source>
        <dbReference type="Proteomes" id="UP000289411"/>
    </source>
</evidence>
<keyword evidence="1" id="KW-0472">Membrane</keyword>
<evidence type="ECO:0000313" key="2">
    <source>
        <dbReference type="EMBL" id="RYB05636.1"/>
    </source>
</evidence>
<reference evidence="2 3" key="1">
    <citation type="submission" date="2018-09" db="EMBL/GenBank/DDBJ databases">
        <authorList>
            <person name="Grouzdev D.S."/>
            <person name="Krutkina M.S."/>
        </authorList>
    </citation>
    <scope>NUCLEOTIDE SEQUENCE [LARGE SCALE GENOMIC DNA]</scope>
    <source>
        <strain evidence="2 3">RmlP001</strain>
    </source>
</reference>
<dbReference type="InterPro" id="IPR006311">
    <property type="entry name" value="TAT_signal"/>
</dbReference>
<feature type="transmembrane region" description="Helical" evidence="1">
    <location>
        <begin position="87"/>
        <end position="108"/>
    </location>
</feature>
<gene>
    <name evidence="2" type="ORF">D3272_08510</name>
</gene>
<name>A0A4Q2RD48_9HYPH</name>
<dbReference type="PROSITE" id="PS51318">
    <property type="entry name" value="TAT"/>
    <property type="match status" value="1"/>
</dbReference>
<dbReference type="Proteomes" id="UP000289411">
    <property type="component" value="Unassembled WGS sequence"/>
</dbReference>
<evidence type="ECO:0000256" key="1">
    <source>
        <dbReference type="SAM" id="Phobius"/>
    </source>
</evidence>
<dbReference type="EMBL" id="QYBC01000006">
    <property type="protein sequence ID" value="RYB05636.1"/>
    <property type="molecule type" value="Genomic_DNA"/>
</dbReference>
<feature type="transmembrane region" description="Helical" evidence="1">
    <location>
        <begin position="289"/>
        <end position="307"/>
    </location>
</feature>
<feature type="transmembrane region" description="Helical" evidence="1">
    <location>
        <begin position="207"/>
        <end position="226"/>
    </location>
</feature>
<feature type="transmembrane region" description="Helical" evidence="1">
    <location>
        <begin position="313"/>
        <end position="332"/>
    </location>
</feature>
<reference evidence="2 3" key="2">
    <citation type="submission" date="2019-02" db="EMBL/GenBank/DDBJ databases">
        <title>'Lichenibacterium ramalinii' gen. nov. sp. nov., 'Lichenibacterium minor' gen. nov. sp. nov.</title>
        <authorList>
            <person name="Pankratov T."/>
        </authorList>
    </citation>
    <scope>NUCLEOTIDE SEQUENCE [LARGE SCALE GENOMIC DNA]</scope>
    <source>
        <strain evidence="2 3">RmlP001</strain>
    </source>
</reference>
<comment type="caution">
    <text evidence="2">The sequence shown here is derived from an EMBL/GenBank/DDBJ whole genome shotgun (WGS) entry which is preliminary data.</text>
</comment>
<dbReference type="AlphaFoldDB" id="A0A4Q2RD48"/>
<sequence length="667" mass="68711">MTDTRIPPPSARRTALRPAGLAAALLLGLWLAAAMQAFTPDLPHAGLDASWVAVMGEAADRGLHWGRDLAFTYGPASTLVTHYGNDAYLPVTLPLLLASALLFAGCALRLASAAADATSAALFAATLALALVTAGAGATPDAVFLVMPLLPALLVLSRRRLGGATVLLAAATAAALGAVGLAKMSYPAAALPVMLVADATRTARGRVPLLTLPFAAGFLAGDLAYGQSLSDLPGFLRLQGEVVAGYSEAMALPGSLRELAAFLATAAALWLAAAASGRWGMRWRARAPAAACLAWVLFMLFKAGFVRQDLHTLIAWNGLALAAVVLALDGGWRPAVARATLALAVAGSLVVGLVGAGLPTGPSAAKLRAALAVEQTRFVATPVEQAAAAAALLGDLAGAPGALRRDREGAWRDAAAADPLPALDGGVDTIPSVQNAVLAAGLDYRPRPSFQEYSTYTDGLLAANRDFLESPRAPAWVLVGREPGADSLTIDGRYPSLAEGSLWPDLLALYRPERRIGDLLALHRRASPLDLHRGTLRRGTARLGQEVPVDGEAPAVFATVDLRPTLLGRIAGLLFRPALSSLNVTLADGTRRSYRFVSGIGRSGFVLSPLVTDADDFAALAEAAPTPPGRRVVAFAVSGNAALLAPDLSYTLQPMAPAPPAGPAPSR</sequence>
<dbReference type="RefSeq" id="WP_129218740.1">
    <property type="nucleotide sequence ID" value="NZ_QYBC01000006.1"/>
</dbReference>
<feature type="transmembrane region" description="Helical" evidence="1">
    <location>
        <begin position="120"/>
        <end position="146"/>
    </location>
</feature>
<accession>A0A4Q2RD48</accession>
<keyword evidence="3" id="KW-1185">Reference proteome</keyword>
<dbReference type="OrthoDB" id="176190at2"/>
<proteinExistence type="predicted"/>
<keyword evidence="1" id="KW-0812">Transmembrane</keyword>
<protein>
    <submittedName>
        <fullName evidence="2">Uncharacterized protein</fullName>
    </submittedName>
</protein>
<feature type="transmembrane region" description="Helical" evidence="1">
    <location>
        <begin position="259"/>
        <end position="277"/>
    </location>
</feature>
<feature type="transmembrane region" description="Helical" evidence="1">
    <location>
        <begin position="339"/>
        <end position="358"/>
    </location>
</feature>
<feature type="transmembrane region" description="Helical" evidence="1">
    <location>
        <begin position="166"/>
        <end position="186"/>
    </location>
</feature>
<organism evidence="2 3">
    <name type="scientific">Lichenibacterium ramalinae</name>
    <dbReference type="NCBI Taxonomy" id="2316527"/>
    <lineage>
        <taxon>Bacteria</taxon>
        <taxon>Pseudomonadati</taxon>
        <taxon>Pseudomonadota</taxon>
        <taxon>Alphaproteobacteria</taxon>
        <taxon>Hyphomicrobiales</taxon>
        <taxon>Lichenihabitantaceae</taxon>
        <taxon>Lichenibacterium</taxon>
    </lineage>
</organism>